<sequence>MALPTLLSWAGRGASEKPARLSASPDVGISESAESRAADGEVPLLIHFDVNKTILQTDSIQLKDAEDGVREGIAELFWGSVRTDSDKTVWEWTRSKPSCLPPTDDIRTAGDSLVNYAQFCKATIKDKAARKEAVKTFSLVDGFAKQEMNKLLQLAMKKMQLPPEFRGSPQVEAAGIKGMTYNAFPSLFHLVANLQRSRRHFAVLFRSFGVDHEKVQAEWNAFCELRHPIFSRLIEDIGPMDGSVSGVPDRRVHTLHTLYRDATGPVLVLDTLTNGPADASWDAWARQSPPAKADTRNGREYIQKVLKARTADGTSGLQKWMAKQLHHQRTTAIKDDWAWWTFNKEQARAGKLVTLIGGRRPTRQLFLDDNIEHNDARIVDVRDAKGHPMAHRETLGKICIKVNPVEAILDNDYFLWKLIRAQGEGLNMGSSALMGLQKKKLVEVESQNDALQDQLTVSNGQVKLLVEEMRRMRLQRRIDVRSEGELQTLLGKHSADASAFGQGGYRSVSDLFSELEAGRCWLEVDEHGQLVRVLDMVFFKLCFKDMLLIETHEEDSSGRMSTRNFLPGLVTTVSGVSVQQQIERWLEGGLQVNLQKCVDGDLLPMYIPDAPNQQTGSTKAYPLRCKVQQSRVTLSIPEKEVEINKDSIRQIGLPSGQRFRTVETDLHGCTTARFWRWDKLAVWEASSGMVAGVAEGAPKMDVAELCDKLFQGSERKDAYKRLLLEMFETFESFDAQMLTGGFGGSALGSPKMPGGVPMGVHGQRACAYLPTRPLPFFTWPPGGLLRFHVSALPGQLLRIYVQ</sequence>
<dbReference type="Proteomes" id="UP001189429">
    <property type="component" value="Unassembled WGS sequence"/>
</dbReference>
<proteinExistence type="predicted"/>
<name>A0ABN9WDP5_9DINO</name>
<dbReference type="EMBL" id="CAUYUJ010018549">
    <property type="protein sequence ID" value="CAK0884440.1"/>
    <property type="molecule type" value="Genomic_DNA"/>
</dbReference>
<accession>A0ABN9WDP5</accession>
<comment type="caution">
    <text evidence="1">The sequence shown here is derived from an EMBL/GenBank/DDBJ whole genome shotgun (WGS) entry which is preliminary data.</text>
</comment>
<dbReference type="PANTHER" id="PTHR36960">
    <property type="entry name" value="SI:DKEY-32E6.3"/>
    <property type="match status" value="1"/>
</dbReference>
<gene>
    <name evidence="1" type="ORF">PCOR1329_LOCUS66391</name>
</gene>
<protein>
    <submittedName>
        <fullName evidence="1">Uncharacterized protein</fullName>
    </submittedName>
</protein>
<evidence type="ECO:0000313" key="1">
    <source>
        <dbReference type="EMBL" id="CAK0884440.1"/>
    </source>
</evidence>
<dbReference type="PANTHER" id="PTHR36960:SF1">
    <property type="entry name" value="SI:DKEY-32E6.3"/>
    <property type="match status" value="1"/>
</dbReference>
<evidence type="ECO:0000313" key="2">
    <source>
        <dbReference type="Proteomes" id="UP001189429"/>
    </source>
</evidence>
<reference evidence="1" key="1">
    <citation type="submission" date="2023-10" db="EMBL/GenBank/DDBJ databases">
        <authorList>
            <person name="Chen Y."/>
            <person name="Shah S."/>
            <person name="Dougan E. K."/>
            <person name="Thang M."/>
            <person name="Chan C."/>
        </authorList>
    </citation>
    <scope>NUCLEOTIDE SEQUENCE [LARGE SCALE GENOMIC DNA]</scope>
</reference>
<organism evidence="1 2">
    <name type="scientific">Prorocentrum cordatum</name>
    <dbReference type="NCBI Taxonomy" id="2364126"/>
    <lineage>
        <taxon>Eukaryota</taxon>
        <taxon>Sar</taxon>
        <taxon>Alveolata</taxon>
        <taxon>Dinophyceae</taxon>
        <taxon>Prorocentrales</taxon>
        <taxon>Prorocentraceae</taxon>
        <taxon>Prorocentrum</taxon>
    </lineage>
</organism>
<keyword evidence="2" id="KW-1185">Reference proteome</keyword>